<protein>
    <recommendedName>
        <fullName evidence="4">Trehalose 6-phosphate phosphatase</fullName>
        <ecNumber evidence="4">3.1.3.12</ecNumber>
    </recommendedName>
</protein>
<dbReference type="Pfam" id="PF02358">
    <property type="entry name" value="Trehalose_PPase"/>
    <property type="match status" value="1"/>
</dbReference>
<dbReference type="EMBL" id="JAGQFT010000061">
    <property type="protein sequence ID" value="MBR0562586.1"/>
    <property type="molecule type" value="Genomic_DNA"/>
</dbReference>
<gene>
    <name evidence="5" type="primary">otsB</name>
    <name evidence="6" type="ORF">KB893_006655</name>
    <name evidence="5" type="ORF">KB893_08660</name>
</gene>
<proteinExistence type="inferred from homology"/>
<dbReference type="InterPro" id="IPR044651">
    <property type="entry name" value="OTSB-like"/>
</dbReference>
<keyword evidence="4" id="KW-0460">Magnesium</keyword>
<comment type="cofactor">
    <cofactor evidence="4">
        <name>Mg(2+)</name>
        <dbReference type="ChEBI" id="CHEBI:18420"/>
    </cofactor>
</comment>
<evidence type="ECO:0000256" key="2">
    <source>
        <dbReference type="ARBA" id="ARBA00008770"/>
    </source>
</evidence>
<evidence type="ECO:0000313" key="6">
    <source>
        <dbReference type="EMBL" id="MBS7456812.1"/>
    </source>
</evidence>
<dbReference type="GO" id="GO:0004805">
    <property type="term" value="F:trehalose-phosphatase activity"/>
    <property type="evidence" value="ECO:0007669"/>
    <property type="project" value="UniProtKB-EC"/>
</dbReference>
<dbReference type="Gene3D" id="3.30.70.1020">
    <property type="entry name" value="Trehalose-6-phosphate phosphatase related protein, domain 2"/>
    <property type="match status" value="1"/>
</dbReference>
<dbReference type="EC" id="3.1.3.12" evidence="4"/>
<dbReference type="NCBIfam" id="TIGR00685">
    <property type="entry name" value="T6PP"/>
    <property type="match status" value="1"/>
</dbReference>
<dbReference type="InterPro" id="IPR006379">
    <property type="entry name" value="HAD-SF_hydro_IIB"/>
</dbReference>
<dbReference type="RefSeq" id="WP_211926526.1">
    <property type="nucleotide sequence ID" value="NZ_JAGQFT020000003.1"/>
</dbReference>
<dbReference type="NCBIfam" id="TIGR01484">
    <property type="entry name" value="HAD-SF-IIB"/>
    <property type="match status" value="1"/>
</dbReference>
<keyword evidence="3 4" id="KW-0378">Hydrolase</keyword>
<dbReference type="PANTHER" id="PTHR43768:SF3">
    <property type="entry name" value="TREHALOSE 6-PHOSPHATE PHOSPHATASE"/>
    <property type="match status" value="1"/>
</dbReference>
<dbReference type="UniPathway" id="UPA00299"/>
<dbReference type="InterPro" id="IPR023214">
    <property type="entry name" value="HAD_sf"/>
</dbReference>
<dbReference type="SUPFAM" id="SSF56784">
    <property type="entry name" value="HAD-like"/>
    <property type="match status" value="1"/>
</dbReference>
<dbReference type="GO" id="GO:0005992">
    <property type="term" value="P:trehalose biosynthetic process"/>
    <property type="evidence" value="ECO:0007669"/>
    <property type="project" value="UniProtKB-UniPathway"/>
</dbReference>
<dbReference type="AlphaFoldDB" id="A0A8J7VUM7"/>
<evidence type="ECO:0000313" key="7">
    <source>
        <dbReference type="Proteomes" id="UP000675747"/>
    </source>
</evidence>
<accession>A0A8J7VUM7</accession>
<keyword evidence="4" id="KW-0479">Metal-binding</keyword>
<dbReference type="InterPro" id="IPR036412">
    <property type="entry name" value="HAD-like_sf"/>
</dbReference>
<comment type="similarity">
    <text evidence="2 4">Belongs to the trehalose phosphatase family.</text>
</comment>
<dbReference type="Gene3D" id="3.40.50.1000">
    <property type="entry name" value="HAD superfamily/HAD-like"/>
    <property type="match status" value="1"/>
</dbReference>
<reference evidence="5" key="2">
    <citation type="submission" date="2021-04" db="EMBL/GenBank/DDBJ databases">
        <authorList>
            <person name="Karlyshev A.V."/>
        </authorList>
    </citation>
    <scope>NUCLEOTIDE SEQUENCE</scope>
    <source>
        <strain evidence="5">LMG 29479</strain>
    </source>
</reference>
<dbReference type="CDD" id="cd01627">
    <property type="entry name" value="HAD_TPP"/>
    <property type="match status" value="1"/>
</dbReference>
<comment type="caution">
    <text evidence="5">The sequence shown here is derived from an EMBL/GenBank/DDBJ whole genome shotgun (WGS) entry which is preliminary data.</text>
</comment>
<dbReference type="PANTHER" id="PTHR43768">
    <property type="entry name" value="TREHALOSE 6-PHOSPHATE PHOSPHATASE"/>
    <property type="match status" value="1"/>
</dbReference>
<evidence type="ECO:0000256" key="3">
    <source>
        <dbReference type="ARBA" id="ARBA00022801"/>
    </source>
</evidence>
<comment type="pathway">
    <text evidence="1 4">Glycan biosynthesis; trehalose biosynthesis.</text>
</comment>
<dbReference type="GO" id="GO:0000287">
    <property type="term" value="F:magnesium ion binding"/>
    <property type="evidence" value="ECO:0007669"/>
    <property type="project" value="UniProtKB-ARBA"/>
</dbReference>
<name>A0A8J7VUM7_9GAMM</name>
<keyword evidence="7" id="KW-1185">Reference proteome</keyword>
<dbReference type="EMBL" id="JAGQFT020000003">
    <property type="protein sequence ID" value="MBS7456812.1"/>
    <property type="molecule type" value="Genomic_DNA"/>
</dbReference>
<comment type="function">
    <text evidence="4">Removes the phosphate from trehalose 6-phosphate to produce free trehalose.</text>
</comment>
<sequence>MSPHPILPLPPAPADDWALFLDVDGCLLEFADTPDAVVVPEGLPAILERLRERLGGALALVSGRGLKSLDTIFAPLRLTASGLHGLERRGHDGEVRAPEPPPGFDGLLDEARAVAAAYPGAVIEDKGVNIGLHWRRAPAAADALRGFAEAALERLPGYRLQPGDHVLELRPGGSDKGTAISAFLQEAPFAGRRPVFAGDDLTDEHGFVVVNAQEGMSILVGDRADTVATHALADPRAVYAWLASGA</sequence>
<evidence type="ECO:0000256" key="1">
    <source>
        <dbReference type="ARBA" id="ARBA00005199"/>
    </source>
</evidence>
<reference evidence="6 7" key="1">
    <citation type="journal article" date="2021" name="Microbiol. Resour. Announc.">
        <title>Draft Genome Sequence of Coralloluteibacterium stylophorae LMG 29479T.</title>
        <authorList>
            <person name="Karlyshev A.V."/>
            <person name="Kudryashova E.B."/>
            <person name="Ariskina E.V."/>
            <person name="Conroy A.P."/>
            <person name="Abidueva E.Y."/>
        </authorList>
    </citation>
    <scope>NUCLEOTIDE SEQUENCE [LARGE SCALE GENOMIC DNA]</scope>
    <source>
        <strain evidence="6 7">LMG 29479</strain>
    </source>
</reference>
<evidence type="ECO:0000313" key="5">
    <source>
        <dbReference type="EMBL" id="MBR0562586.1"/>
    </source>
</evidence>
<dbReference type="Proteomes" id="UP000675747">
    <property type="component" value="Unassembled WGS sequence"/>
</dbReference>
<comment type="catalytic activity">
    <reaction evidence="4">
        <text>alpha,alpha-trehalose 6-phosphate + H2O = alpha,alpha-trehalose + phosphate</text>
        <dbReference type="Rhea" id="RHEA:23420"/>
        <dbReference type="ChEBI" id="CHEBI:15377"/>
        <dbReference type="ChEBI" id="CHEBI:16551"/>
        <dbReference type="ChEBI" id="CHEBI:43474"/>
        <dbReference type="ChEBI" id="CHEBI:58429"/>
        <dbReference type="EC" id="3.1.3.12"/>
    </reaction>
</comment>
<organism evidence="5">
    <name type="scientific">Coralloluteibacterium stylophorae</name>
    <dbReference type="NCBI Taxonomy" id="1776034"/>
    <lineage>
        <taxon>Bacteria</taxon>
        <taxon>Pseudomonadati</taxon>
        <taxon>Pseudomonadota</taxon>
        <taxon>Gammaproteobacteria</taxon>
        <taxon>Lysobacterales</taxon>
        <taxon>Lysobacteraceae</taxon>
        <taxon>Coralloluteibacterium</taxon>
    </lineage>
</organism>
<evidence type="ECO:0000256" key="4">
    <source>
        <dbReference type="RuleBase" id="RU361117"/>
    </source>
</evidence>
<dbReference type="InterPro" id="IPR003337">
    <property type="entry name" value="Trehalose_PPase"/>
</dbReference>